<dbReference type="GO" id="GO:0005886">
    <property type="term" value="C:plasma membrane"/>
    <property type="evidence" value="ECO:0007669"/>
    <property type="project" value="UniProtKB-SubCell"/>
</dbReference>
<evidence type="ECO:0000256" key="11">
    <source>
        <dbReference type="SAM" id="SignalP"/>
    </source>
</evidence>
<keyword evidence="6" id="KW-0812">Transmembrane</keyword>
<comment type="subcellular location">
    <subcellularLocation>
        <location evidence="10">Cell inner membrane</location>
    </subcellularLocation>
    <subcellularLocation>
        <location evidence="2">Cell membrane</location>
        <topology evidence="2">Single-pass membrane protein</topology>
    </subcellularLocation>
</comment>
<dbReference type="GO" id="GO:0071978">
    <property type="term" value="P:bacterial-type flagellum-dependent swarming motility"/>
    <property type="evidence" value="ECO:0007669"/>
    <property type="project" value="TreeGrafter"/>
</dbReference>
<dbReference type="Pfam" id="PF03748">
    <property type="entry name" value="FliL"/>
    <property type="match status" value="1"/>
</dbReference>
<dbReference type="Proteomes" id="UP001320119">
    <property type="component" value="Chromosome"/>
</dbReference>
<dbReference type="GO" id="GO:0009425">
    <property type="term" value="C:bacterial-type flagellum basal body"/>
    <property type="evidence" value="ECO:0007669"/>
    <property type="project" value="InterPro"/>
</dbReference>
<evidence type="ECO:0000256" key="2">
    <source>
        <dbReference type="ARBA" id="ARBA00004162"/>
    </source>
</evidence>
<keyword evidence="13" id="KW-1185">Reference proteome</keyword>
<keyword evidence="9 10" id="KW-0472">Membrane</keyword>
<sequence>MKIMFKQILLALKQSVVCCGCVAALIMPIDALAQEDGEAAVAAQPIYLPIKPSFVVNYGGEGRLRYIKADLTVRLTTSAAASGVRHHLPYIRNNLVRLFASQTDETIESQDGKEALRMDALKEIQKIVMDEEGIDGVEDVLFTSLIIQK</sequence>
<evidence type="ECO:0000256" key="6">
    <source>
        <dbReference type="ARBA" id="ARBA00022692"/>
    </source>
</evidence>
<dbReference type="PANTHER" id="PTHR35091:SF2">
    <property type="entry name" value="FLAGELLAR PROTEIN FLIL"/>
    <property type="match status" value="1"/>
</dbReference>
<feature type="chain" id="PRO_5043031137" description="Flagellar protein FliL" evidence="11">
    <location>
        <begin position="34"/>
        <end position="149"/>
    </location>
</feature>
<dbReference type="InterPro" id="IPR005503">
    <property type="entry name" value="FliL"/>
</dbReference>
<name>A0AAN2BLE4_9GAMM</name>
<evidence type="ECO:0000256" key="5">
    <source>
        <dbReference type="ARBA" id="ARBA00022500"/>
    </source>
</evidence>
<organism evidence="12 13">
    <name type="scientific">Marinagarivorans cellulosilyticus</name>
    <dbReference type="NCBI Taxonomy" id="2721545"/>
    <lineage>
        <taxon>Bacteria</taxon>
        <taxon>Pseudomonadati</taxon>
        <taxon>Pseudomonadota</taxon>
        <taxon>Gammaproteobacteria</taxon>
        <taxon>Cellvibrionales</taxon>
        <taxon>Cellvibrionaceae</taxon>
        <taxon>Marinagarivorans</taxon>
    </lineage>
</organism>
<dbReference type="EMBL" id="AP023086">
    <property type="protein sequence ID" value="BCD99004.1"/>
    <property type="molecule type" value="Genomic_DNA"/>
</dbReference>
<evidence type="ECO:0000313" key="12">
    <source>
        <dbReference type="EMBL" id="BCD99004.1"/>
    </source>
</evidence>
<keyword evidence="7 10" id="KW-0283">Flagellar rotation</keyword>
<comment type="similarity">
    <text evidence="3 10">Belongs to the FliL family.</text>
</comment>
<keyword evidence="5 10" id="KW-0145">Chemotaxis</keyword>
<evidence type="ECO:0000256" key="1">
    <source>
        <dbReference type="ARBA" id="ARBA00002254"/>
    </source>
</evidence>
<dbReference type="AlphaFoldDB" id="A0AAN2BLE4"/>
<reference evidence="12 13" key="1">
    <citation type="journal article" date="2022" name="IScience">
        <title>An ultrasensitive nanofiber-based assay for enzymatic hydrolysis and deep-sea microbial degradation of cellulose.</title>
        <authorList>
            <person name="Tsudome M."/>
            <person name="Tachioka M."/>
            <person name="Miyazaki M."/>
            <person name="Uchimura K."/>
            <person name="Tsuda M."/>
            <person name="Takaki Y."/>
            <person name="Deguchi S."/>
        </authorList>
    </citation>
    <scope>NUCLEOTIDE SEQUENCE [LARGE SCALE GENOMIC DNA]</scope>
    <source>
        <strain evidence="12 13">GE09</strain>
    </source>
</reference>
<comment type="function">
    <text evidence="1 10">Controls the rotational direction of flagella during chemotaxis.</text>
</comment>
<keyword evidence="10" id="KW-0997">Cell inner membrane</keyword>
<accession>A0AAN2BLE4</accession>
<evidence type="ECO:0000313" key="13">
    <source>
        <dbReference type="Proteomes" id="UP001320119"/>
    </source>
</evidence>
<evidence type="ECO:0000256" key="9">
    <source>
        <dbReference type="ARBA" id="ARBA00023136"/>
    </source>
</evidence>
<dbReference type="KEGG" id="marq:MARGE09_P3205"/>
<evidence type="ECO:0000256" key="8">
    <source>
        <dbReference type="ARBA" id="ARBA00022989"/>
    </source>
</evidence>
<keyword evidence="12" id="KW-0966">Cell projection</keyword>
<keyword evidence="12" id="KW-0282">Flagellum</keyword>
<dbReference type="GO" id="GO:0006935">
    <property type="term" value="P:chemotaxis"/>
    <property type="evidence" value="ECO:0007669"/>
    <property type="project" value="UniProtKB-KW"/>
</dbReference>
<gene>
    <name evidence="12" type="ORF">MARGE09_P3205</name>
</gene>
<evidence type="ECO:0000256" key="4">
    <source>
        <dbReference type="ARBA" id="ARBA00022475"/>
    </source>
</evidence>
<keyword evidence="8" id="KW-1133">Transmembrane helix</keyword>
<keyword evidence="11" id="KW-0732">Signal</keyword>
<evidence type="ECO:0000256" key="3">
    <source>
        <dbReference type="ARBA" id="ARBA00008281"/>
    </source>
</evidence>
<protein>
    <recommendedName>
        <fullName evidence="10">Flagellar protein FliL</fullName>
    </recommendedName>
</protein>
<dbReference type="PANTHER" id="PTHR35091">
    <property type="entry name" value="FLAGELLAR PROTEIN FLIL"/>
    <property type="match status" value="1"/>
</dbReference>
<keyword evidence="12" id="KW-0969">Cilium</keyword>
<keyword evidence="4" id="KW-1003">Cell membrane</keyword>
<evidence type="ECO:0000256" key="10">
    <source>
        <dbReference type="RuleBase" id="RU364125"/>
    </source>
</evidence>
<dbReference type="RefSeq" id="WP_236983825.1">
    <property type="nucleotide sequence ID" value="NZ_AP023086.1"/>
</dbReference>
<evidence type="ECO:0000256" key="7">
    <source>
        <dbReference type="ARBA" id="ARBA00022779"/>
    </source>
</evidence>
<feature type="signal peptide" evidence="11">
    <location>
        <begin position="1"/>
        <end position="33"/>
    </location>
</feature>
<proteinExistence type="inferred from homology"/>